<dbReference type="SUPFAM" id="SSF46785">
    <property type="entry name" value="Winged helix' DNA-binding domain"/>
    <property type="match status" value="1"/>
</dbReference>
<keyword evidence="3" id="KW-0804">Transcription</keyword>
<reference evidence="5 6" key="1">
    <citation type="submission" date="2014-06" db="EMBL/GenBank/DDBJ databases">
        <authorList>
            <person name="Teng J.L."/>
            <person name="Huang Y."/>
            <person name="Tse H."/>
            <person name="Lau S.K."/>
            <person name="Woo P.C."/>
        </authorList>
    </citation>
    <scope>NUCLEOTIDE SEQUENCE [LARGE SCALE GENOMIC DNA]</scope>
    <source>
        <strain evidence="5 6">HKU4</strain>
    </source>
</reference>
<keyword evidence="6" id="KW-1185">Reference proteome</keyword>
<dbReference type="InterPro" id="IPR036388">
    <property type="entry name" value="WH-like_DNA-bd_sf"/>
</dbReference>
<evidence type="ECO:0000313" key="6">
    <source>
        <dbReference type="Proteomes" id="UP000030019"/>
    </source>
</evidence>
<feature type="domain" description="HTH gntR-type" evidence="4">
    <location>
        <begin position="5"/>
        <end position="44"/>
    </location>
</feature>
<dbReference type="InterPro" id="IPR036390">
    <property type="entry name" value="WH_DNA-bd_sf"/>
</dbReference>
<evidence type="ECO:0000313" key="5">
    <source>
        <dbReference type="EMBL" id="KGM37496.1"/>
    </source>
</evidence>
<accession>A0A0A0DFJ4</accession>
<name>A0A0A0DFJ4_9STRE</name>
<evidence type="ECO:0000256" key="1">
    <source>
        <dbReference type="ARBA" id="ARBA00023015"/>
    </source>
</evidence>
<dbReference type="Gene3D" id="1.10.10.10">
    <property type="entry name" value="Winged helix-like DNA-binding domain superfamily/Winged helix DNA-binding domain"/>
    <property type="match status" value="1"/>
</dbReference>
<dbReference type="InterPro" id="IPR000524">
    <property type="entry name" value="Tscrpt_reg_HTH_GntR"/>
</dbReference>
<sequence>MAKVKYEEIADVLRDRIADGVYPVDSLLPTQSELAKGFGASQMTMIKST</sequence>
<gene>
    <name evidence="5" type="ORF">SSIN_0702</name>
</gene>
<protein>
    <recommendedName>
        <fullName evidence="4">HTH gntR-type domain-containing protein</fullName>
    </recommendedName>
</protein>
<evidence type="ECO:0000256" key="3">
    <source>
        <dbReference type="ARBA" id="ARBA00023163"/>
    </source>
</evidence>
<dbReference type="GO" id="GO:0003700">
    <property type="term" value="F:DNA-binding transcription factor activity"/>
    <property type="evidence" value="ECO:0007669"/>
    <property type="project" value="InterPro"/>
</dbReference>
<dbReference type="EMBL" id="JPEN01000051">
    <property type="protein sequence ID" value="KGM37496.1"/>
    <property type="molecule type" value="Genomic_DNA"/>
</dbReference>
<dbReference type="RefSeq" id="WP_084578613.1">
    <property type="nucleotide sequence ID" value="NZ_JAJBHU010000003.1"/>
</dbReference>
<dbReference type="Proteomes" id="UP000030019">
    <property type="component" value="Unassembled WGS sequence"/>
</dbReference>
<comment type="caution">
    <text evidence="5">The sequence shown here is derived from an EMBL/GenBank/DDBJ whole genome shotgun (WGS) entry which is preliminary data.</text>
</comment>
<dbReference type="GO" id="GO:0003677">
    <property type="term" value="F:DNA binding"/>
    <property type="evidence" value="ECO:0007669"/>
    <property type="project" value="UniProtKB-KW"/>
</dbReference>
<evidence type="ECO:0000259" key="4">
    <source>
        <dbReference type="Pfam" id="PF00392"/>
    </source>
</evidence>
<organism evidence="5 6">
    <name type="scientific">Streptococcus sinensis</name>
    <dbReference type="NCBI Taxonomy" id="176090"/>
    <lineage>
        <taxon>Bacteria</taxon>
        <taxon>Bacillati</taxon>
        <taxon>Bacillota</taxon>
        <taxon>Bacilli</taxon>
        <taxon>Lactobacillales</taxon>
        <taxon>Streptococcaceae</taxon>
        <taxon>Streptococcus</taxon>
    </lineage>
</organism>
<dbReference type="Pfam" id="PF00392">
    <property type="entry name" value="GntR"/>
    <property type="match status" value="1"/>
</dbReference>
<evidence type="ECO:0000256" key="2">
    <source>
        <dbReference type="ARBA" id="ARBA00023125"/>
    </source>
</evidence>
<dbReference type="AlphaFoldDB" id="A0A0A0DFJ4"/>
<dbReference type="PATRIC" id="fig|176090.4.peg.696"/>
<proteinExistence type="predicted"/>
<dbReference type="STRING" id="176090.SSIN_0702"/>
<keyword evidence="1" id="KW-0805">Transcription regulation</keyword>
<keyword evidence="2" id="KW-0238">DNA-binding</keyword>